<sequence length="408" mass="46384">MKKVDVLIVGGGILAWVLAQRISRLNTVKSAVIISSRELHTSSLRNQSWLQSGLLYNLDDSVEREVAELCIFHGRKLMDLRNERMLRQAAIMAVKSEEEAEKKISFLRAHGFIYPNHYLNTNEAREKLGNDFLNSESYSKGSKFIWTPDQPFDEGGLLRFCEDSISFANFKFSSIKGNAVLKKNALTKNGYSVQVDNEEFDPGVLFVLTGLNTIRFLEPLGIEENIKIKARRCVLMKSLNFIDLKVPIFINKINNTNINTVKDLSGKKLHLLGDSIYTPVENIHQLPKDMNVTTQDKELFLQNFCQSGGYPDLKSKLELFLEDDNNFSVCYKTESAAYLPWIYDSNTFDQCGYKNIYMAGPGKATLAFHTATELLRIAKLGEGIEQTSQLRTNGNSEIKMWFEEKQTK</sequence>
<dbReference type="Proteomes" id="UP000812961">
    <property type="component" value="Unassembled WGS sequence"/>
</dbReference>
<comment type="caution">
    <text evidence="1">The sequence shown here is derived from an EMBL/GenBank/DDBJ whole genome shotgun (WGS) entry which is preliminary data.</text>
</comment>
<dbReference type="SUPFAM" id="SSF51905">
    <property type="entry name" value="FAD/NAD(P)-binding domain"/>
    <property type="match status" value="2"/>
</dbReference>
<organism evidence="1 2">
    <name type="scientific">Chitinophaga rhizophila</name>
    <dbReference type="NCBI Taxonomy" id="2866212"/>
    <lineage>
        <taxon>Bacteria</taxon>
        <taxon>Pseudomonadati</taxon>
        <taxon>Bacteroidota</taxon>
        <taxon>Chitinophagia</taxon>
        <taxon>Chitinophagales</taxon>
        <taxon>Chitinophagaceae</taxon>
        <taxon>Chitinophaga</taxon>
    </lineage>
</organism>
<keyword evidence="2" id="KW-1185">Reference proteome</keyword>
<gene>
    <name evidence="1" type="ORF">K1Y79_03100</name>
</gene>
<proteinExistence type="predicted"/>
<accession>A0ABS7G946</accession>
<dbReference type="InterPro" id="IPR036188">
    <property type="entry name" value="FAD/NAD-bd_sf"/>
</dbReference>
<evidence type="ECO:0000313" key="1">
    <source>
        <dbReference type="EMBL" id="MBW8683309.1"/>
    </source>
</evidence>
<dbReference type="RefSeq" id="WP_220248530.1">
    <property type="nucleotide sequence ID" value="NZ_JAICCF010000001.1"/>
</dbReference>
<evidence type="ECO:0000313" key="2">
    <source>
        <dbReference type="Proteomes" id="UP000812961"/>
    </source>
</evidence>
<dbReference type="EMBL" id="JAICCF010000001">
    <property type="protein sequence ID" value="MBW8683309.1"/>
    <property type="molecule type" value="Genomic_DNA"/>
</dbReference>
<name>A0ABS7G946_9BACT</name>
<reference evidence="1 2" key="1">
    <citation type="submission" date="2021-08" db="EMBL/GenBank/DDBJ databases">
        <title>The genome sequence of Chitinophaga sp. B61.</title>
        <authorList>
            <person name="Zhang X."/>
        </authorList>
    </citation>
    <scope>NUCLEOTIDE SEQUENCE [LARGE SCALE GENOMIC DNA]</scope>
    <source>
        <strain evidence="1 2">B61</strain>
    </source>
</reference>
<protein>
    <submittedName>
        <fullName evidence="1">FAD-binding oxidoreductase</fullName>
    </submittedName>
</protein>